<reference evidence="1 2" key="1">
    <citation type="submission" date="2018-12" db="EMBL/GenBank/DDBJ databases">
        <title>Sphingomonas sp. HMF7854 Genome sequencing and assembly.</title>
        <authorList>
            <person name="Cha I."/>
            <person name="Kang H."/>
            <person name="Kim H."/>
            <person name="Kang J."/>
            <person name="Joh K."/>
        </authorList>
    </citation>
    <scope>NUCLEOTIDE SEQUENCE [LARGE SCALE GENOMIC DNA]</scope>
    <source>
        <strain evidence="1 2">HMF7854</strain>
    </source>
</reference>
<dbReference type="EMBL" id="RWJF01000001">
    <property type="protein sequence ID" value="RST31493.1"/>
    <property type="molecule type" value="Genomic_DNA"/>
</dbReference>
<gene>
    <name evidence="1" type="ORF">HMF7854_12070</name>
</gene>
<dbReference type="OrthoDB" id="7561456at2"/>
<evidence type="ECO:0000313" key="1">
    <source>
        <dbReference type="EMBL" id="RST31493.1"/>
    </source>
</evidence>
<name>A0A429VC40_9SPHN</name>
<keyword evidence="2" id="KW-1185">Reference proteome</keyword>
<protein>
    <submittedName>
        <fullName evidence="1">Uncharacterized protein</fullName>
    </submittedName>
</protein>
<comment type="caution">
    <text evidence="1">The sequence shown here is derived from an EMBL/GenBank/DDBJ whole genome shotgun (WGS) entry which is preliminary data.</text>
</comment>
<evidence type="ECO:0000313" key="2">
    <source>
        <dbReference type="Proteomes" id="UP000274661"/>
    </source>
</evidence>
<accession>A0A429VC40</accession>
<proteinExistence type="predicted"/>
<sequence length="207" mass="22078">MIDLAGALLVLARRSLGPSRADWSAAMEIEFSFARADGRALAFAAGCLLAAWRELPQQEPGRFTILNHLWALGFLIPAAVYEFACVTRFPFLPIGDVRIFAALLPGSAQQLYFGPACNAAVPAMIASRLALGLLQLRLAWALVECDWASVTKLTALILSIAATLSIFTGVLLLGDPGIVQQATLLAAELTGIVLLARWHDRLPGLGA</sequence>
<dbReference type="RefSeq" id="WP_126719320.1">
    <property type="nucleotide sequence ID" value="NZ_RWJF01000001.1"/>
</dbReference>
<organism evidence="1 2">
    <name type="scientific">Sphingomonas ginkgonis</name>
    <dbReference type="NCBI Taxonomy" id="2315330"/>
    <lineage>
        <taxon>Bacteria</taxon>
        <taxon>Pseudomonadati</taxon>
        <taxon>Pseudomonadota</taxon>
        <taxon>Alphaproteobacteria</taxon>
        <taxon>Sphingomonadales</taxon>
        <taxon>Sphingomonadaceae</taxon>
        <taxon>Sphingomonas</taxon>
    </lineage>
</organism>
<dbReference type="Proteomes" id="UP000274661">
    <property type="component" value="Unassembled WGS sequence"/>
</dbReference>
<dbReference type="AlphaFoldDB" id="A0A429VC40"/>